<dbReference type="InterPro" id="IPR005144">
    <property type="entry name" value="ATP-cone_dom"/>
</dbReference>
<protein>
    <recommendedName>
        <fullName evidence="2">ribonucleoside-diphosphate reductase</fullName>
        <ecNumber evidence="2">1.17.4.1</ecNumber>
    </recommendedName>
</protein>
<dbReference type="GO" id="GO:0005971">
    <property type="term" value="C:ribonucleoside-diphosphate reductase complex"/>
    <property type="evidence" value="ECO:0007669"/>
    <property type="project" value="TreeGrafter"/>
</dbReference>
<evidence type="ECO:0000256" key="4">
    <source>
        <dbReference type="ARBA" id="ARBA00022741"/>
    </source>
</evidence>
<dbReference type="Gene3D" id="3.20.70.20">
    <property type="match status" value="1"/>
</dbReference>
<evidence type="ECO:0000256" key="7">
    <source>
        <dbReference type="ARBA" id="ARBA00023116"/>
    </source>
</evidence>
<dbReference type="PROSITE" id="PS51161">
    <property type="entry name" value="ATP_CONE"/>
    <property type="match status" value="1"/>
</dbReference>
<dbReference type="InterPro" id="IPR008926">
    <property type="entry name" value="RNR_R1-su_N"/>
</dbReference>
<dbReference type="EMBL" id="MN738834">
    <property type="protein sequence ID" value="QHT38808.1"/>
    <property type="molecule type" value="Genomic_DNA"/>
</dbReference>
<evidence type="ECO:0000256" key="1">
    <source>
        <dbReference type="ARBA" id="ARBA00010406"/>
    </source>
</evidence>
<dbReference type="PRINTS" id="PR01183">
    <property type="entry name" value="RIBORDTASEM1"/>
</dbReference>
<dbReference type="Pfam" id="PF03477">
    <property type="entry name" value="ATP-cone"/>
    <property type="match status" value="1"/>
</dbReference>
<evidence type="ECO:0000259" key="8">
    <source>
        <dbReference type="PROSITE" id="PS51161"/>
    </source>
</evidence>
<keyword evidence="7" id="KW-0215">Deoxyribonucleotide synthesis</keyword>
<dbReference type="GO" id="GO:0005524">
    <property type="term" value="F:ATP binding"/>
    <property type="evidence" value="ECO:0007669"/>
    <property type="project" value="UniProtKB-KW"/>
</dbReference>
<dbReference type="InterPro" id="IPR039718">
    <property type="entry name" value="Rrm1"/>
</dbReference>
<dbReference type="PANTHER" id="PTHR11573:SF6">
    <property type="entry name" value="RIBONUCLEOSIDE-DIPHOSPHATE REDUCTASE LARGE SUBUNIT"/>
    <property type="match status" value="1"/>
</dbReference>
<dbReference type="SUPFAM" id="SSF48168">
    <property type="entry name" value="R1 subunit of ribonucleotide reductase, N-terminal domain"/>
    <property type="match status" value="1"/>
</dbReference>
<evidence type="ECO:0000256" key="3">
    <source>
        <dbReference type="ARBA" id="ARBA00022533"/>
    </source>
</evidence>
<keyword evidence="3" id="KW-0021">Allosteric enzyme</keyword>
<dbReference type="InterPro" id="IPR000788">
    <property type="entry name" value="RNR_lg_C"/>
</dbReference>
<dbReference type="EC" id="1.17.4.1" evidence="2"/>
<dbReference type="InterPro" id="IPR013346">
    <property type="entry name" value="NrdE_NrdA_C"/>
</dbReference>
<evidence type="ECO:0000256" key="6">
    <source>
        <dbReference type="ARBA" id="ARBA00023002"/>
    </source>
</evidence>
<dbReference type="PANTHER" id="PTHR11573">
    <property type="entry name" value="RIBONUCLEOSIDE-DIPHOSPHATE REDUCTASE LARGE CHAIN"/>
    <property type="match status" value="1"/>
</dbReference>
<feature type="domain" description="ATP-cone" evidence="8">
    <location>
        <begin position="30"/>
        <end position="120"/>
    </location>
</feature>
<evidence type="ECO:0000256" key="2">
    <source>
        <dbReference type="ARBA" id="ARBA00012274"/>
    </source>
</evidence>
<accession>A0A6C0FAV5</accession>
<evidence type="ECO:0000256" key="5">
    <source>
        <dbReference type="ARBA" id="ARBA00022840"/>
    </source>
</evidence>
<keyword evidence="5" id="KW-0067">ATP-binding</keyword>
<proteinExistence type="inferred from homology"/>
<keyword evidence="4" id="KW-0547">Nucleotide-binding</keyword>
<comment type="similarity">
    <text evidence="1">Belongs to the ribonucleoside diphosphate reductase large chain family.</text>
</comment>
<keyword evidence="6" id="KW-0560">Oxidoreductase</keyword>
<dbReference type="GO" id="GO:0004748">
    <property type="term" value="F:ribonucleoside-diphosphate reductase activity, thioredoxin disulfide as acceptor"/>
    <property type="evidence" value="ECO:0007669"/>
    <property type="project" value="UniProtKB-EC"/>
</dbReference>
<dbReference type="GO" id="GO:0009263">
    <property type="term" value="P:deoxyribonucleotide biosynthetic process"/>
    <property type="evidence" value="ECO:0007669"/>
    <property type="project" value="UniProtKB-KW"/>
</dbReference>
<dbReference type="NCBIfam" id="TIGR02506">
    <property type="entry name" value="NrdE_NrdA"/>
    <property type="match status" value="1"/>
</dbReference>
<name>A0A6C0FAV5_9ZZZZ</name>
<dbReference type="Pfam" id="PF02867">
    <property type="entry name" value="Ribonuc_red_lgC"/>
    <property type="match status" value="1"/>
</dbReference>
<evidence type="ECO:0000313" key="9">
    <source>
        <dbReference type="EMBL" id="QHT38808.1"/>
    </source>
</evidence>
<dbReference type="SUPFAM" id="SSF51998">
    <property type="entry name" value="PFL-like glycyl radical enzymes"/>
    <property type="match status" value="2"/>
</dbReference>
<dbReference type="CDD" id="cd01679">
    <property type="entry name" value="RNR_I"/>
    <property type="match status" value="1"/>
</dbReference>
<dbReference type="Pfam" id="PF00317">
    <property type="entry name" value="Ribonuc_red_lgN"/>
    <property type="match status" value="1"/>
</dbReference>
<sequence length="843" mass="97487">MYRIHTPEIESSDMSAYLTDNTSNEDASDMIVIKRNGESEVISFDKILNRVKKLGKEAGIKLNYTSLVMKVIDQLYNNIHTTKIDELAAEHCAVMSSHHPDYGTLAGRIVISNHQKNTSGSFYEVTHKLYYELMDNDKSLLNDAYFQVVSDYREELENMIDYDRDYLIDYFGFKTLERSYLFRIDSKIVERPQHMWMRVAVAIHGKDMVRVKESYDLMSNKYFTHATPTLFNAGTRRQQMSSCYLIAMEDDSLDGIFNTVHDCARISKWAGGIGLHIHNIRANNTRIKGTNGLSSGLVPMLKVFNDTARFINQGGRRNGSFAVYLEPWHPDIEDFLDMKKNHGDEEKRARDLFYGLWIPDLFMEKVVNSGDWCLFCPHKCPGLSDLHSDAFREKYEEYERAERYNRKIPARDLWFKILDAQMETGTPYLLYKDACNKKSNQQNIGTIKSSNLCCEIVEYSDAEETAVCNLASIALPSFVNLETKEFDYNKLHEVTQIVTENLNNIIDFNFYPTDKTQASNSKHRPIGIGVQGLADTFILMDIPFHSEEAKCVNKNIFETMYHGALVRSNEIAMRRYKEIKEKYYDKTVVDKTAYDMFTESEAKTMWEVMRERKTTVGAYSSFEGSPLSQGKFQFDLWGVKPSDRYDWTSLRDQIMTYGTRNSLLLAPMPTASTSQILGFNECFEPFTSNLYSRRTLAGEFVVANKYLMRDLIDLGVWNEDIKNNIVANRGSVQQLTMLPDHIREKYKIVWEIPMKHVINMAADRGAFICQSQSMNLWMEEPTYKSLTSMHFYSWEKGLKTGIYYLRRKARHQAQQFTIEPPASAVSKNKEGQDREEMCEMCSA</sequence>
<dbReference type="UniPathway" id="UPA00326"/>
<dbReference type="InterPro" id="IPR013509">
    <property type="entry name" value="RNR_lsu_N"/>
</dbReference>
<dbReference type="AlphaFoldDB" id="A0A6C0FAV5"/>
<organism evidence="9">
    <name type="scientific">viral metagenome</name>
    <dbReference type="NCBI Taxonomy" id="1070528"/>
    <lineage>
        <taxon>unclassified sequences</taxon>
        <taxon>metagenomes</taxon>
        <taxon>organismal metagenomes</taxon>
    </lineage>
</organism>
<reference evidence="9" key="1">
    <citation type="journal article" date="2020" name="Nature">
        <title>Giant virus diversity and host interactions through global metagenomics.</title>
        <authorList>
            <person name="Schulz F."/>
            <person name="Roux S."/>
            <person name="Paez-Espino D."/>
            <person name="Jungbluth S."/>
            <person name="Walsh D.A."/>
            <person name="Denef V.J."/>
            <person name="McMahon K.D."/>
            <person name="Konstantinidis K.T."/>
            <person name="Eloe-Fadrosh E.A."/>
            <person name="Kyrpides N.C."/>
            <person name="Woyke T."/>
        </authorList>
    </citation>
    <scope>NUCLEOTIDE SEQUENCE</scope>
    <source>
        <strain evidence="9">GVMAG-S-ERX556106-38</strain>
    </source>
</reference>